<dbReference type="Gene3D" id="3.40.960.10">
    <property type="entry name" value="VSR Endonuclease"/>
    <property type="match status" value="1"/>
</dbReference>
<accession>K9WP96</accession>
<dbReference type="OrthoDB" id="570036at2"/>
<organism evidence="1 2">
    <name type="scientific">Allocoleopsis franciscana PCC 7113</name>
    <dbReference type="NCBI Taxonomy" id="1173027"/>
    <lineage>
        <taxon>Bacteria</taxon>
        <taxon>Bacillati</taxon>
        <taxon>Cyanobacteriota</taxon>
        <taxon>Cyanophyceae</taxon>
        <taxon>Coleofasciculales</taxon>
        <taxon>Coleofasciculaceae</taxon>
        <taxon>Allocoleopsis</taxon>
        <taxon>Allocoleopsis franciscana</taxon>
    </lineage>
</organism>
<name>K9WP96_9CYAN</name>
<proteinExistence type="predicted"/>
<evidence type="ECO:0000313" key="2">
    <source>
        <dbReference type="Proteomes" id="UP000010471"/>
    </source>
</evidence>
<protein>
    <recommendedName>
        <fullName evidence="3">DUF559 domain-containing protein</fullName>
    </recommendedName>
</protein>
<gene>
    <name evidence="1" type="ORF">Mic7113_6433</name>
</gene>
<dbReference type="Proteomes" id="UP000010471">
    <property type="component" value="Plasmid pMIC7113.01"/>
</dbReference>
<dbReference type="AlphaFoldDB" id="K9WP96"/>
<dbReference type="RefSeq" id="WP_015186140.1">
    <property type="nucleotide sequence ID" value="NC_019739.1"/>
</dbReference>
<reference evidence="1 2" key="1">
    <citation type="submission" date="2012-06" db="EMBL/GenBank/DDBJ databases">
        <title>Finished plasmid 1 of genome of Microcoleus sp. PCC 7113.</title>
        <authorList>
            <consortium name="US DOE Joint Genome Institute"/>
            <person name="Gugger M."/>
            <person name="Coursin T."/>
            <person name="Rippka R."/>
            <person name="Tandeau De Marsac N."/>
            <person name="Huntemann M."/>
            <person name="Wei C.-L."/>
            <person name="Han J."/>
            <person name="Detter J.C."/>
            <person name="Han C."/>
            <person name="Tapia R."/>
            <person name="Chen A."/>
            <person name="Kyrpides N."/>
            <person name="Mavromatis K."/>
            <person name="Markowitz V."/>
            <person name="Szeto E."/>
            <person name="Ivanova N."/>
            <person name="Pagani I."/>
            <person name="Pati A."/>
            <person name="Goodwin L."/>
            <person name="Nordberg H.P."/>
            <person name="Cantor M.N."/>
            <person name="Hua S.X."/>
            <person name="Woyke T."/>
            <person name="Kerfeld C.A."/>
        </authorList>
    </citation>
    <scope>NUCLEOTIDE SEQUENCE [LARGE SCALE GENOMIC DNA]</scope>
    <source>
        <strain evidence="1 2">PCC 7113</strain>
        <plasmid evidence="1 2">pMIC7113.01</plasmid>
    </source>
</reference>
<keyword evidence="1" id="KW-0614">Plasmid</keyword>
<dbReference type="HOGENOM" id="CLU_071813_0_0_3"/>
<evidence type="ECO:0008006" key="3">
    <source>
        <dbReference type="Google" id="ProtNLM"/>
    </source>
</evidence>
<evidence type="ECO:0000313" key="1">
    <source>
        <dbReference type="EMBL" id="AFZ22013.1"/>
    </source>
</evidence>
<geneLocation type="plasmid" evidence="1 2">
    <name>pMIC7113.01</name>
</geneLocation>
<dbReference type="KEGG" id="mic:Mic7113_6433"/>
<sequence length="332" mass="38577">MPNFPIILYPKPIEEFLNTVEAETHQIPPLPDAPTLKNVASLSQVNEVSQTLVLKLAFVANFLLLIGAIFFTNLSIGLLALLLLTCSYTLVFSWKKVSQGQFYQKSLPDEDASQIKQYEKQLQAYKKLYAARIKQQQQYNKIITGYRKQLQVSLNQALLPKGYSAAPQGVSELQFKRYLNKYFQGSIHQGLELPIPHSDLSYSADFTYVDKFMNLYIDIEIDEPYYYKTQEPTHCDDQDKDKNRNAFFLENNWIVVRFAEEQVVCYPNRCCKVIARVVAEITGDWEIFNKFKEVPELPPVKQWSRREAKRMAKAKYRDKYLVSLNKLKNINN</sequence>
<dbReference type="EMBL" id="CP003631">
    <property type="protein sequence ID" value="AFZ22013.1"/>
    <property type="molecule type" value="Genomic_DNA"/>
</dbReference>
<keyword evidence="2" id="KW-1185">Reference proteome</keyword>